<evidence type="ECO:0000313" key="5">
    <source>
        <dbReference type="RefSeq" id="XP_026686034.1"/>
    </source>
</evidence>
<dbReference type="STRING" id="121845.A0A3Q0JC68"/>
<keyword evidence="3" id="KW-0862">Zinc</keyword>
<keyword evidence="2" id="KW-0597">Phosphoprotein</keyword>
<keyword evidence="3" id="KW-0479">Metal-binding</keyword>
<dbReference type="PANTHER" id="PTHR11596">
    <property type="entry name" value="ALKALINE PHOSPHATASE"/>
    <property type="match status" value="1"/>
</dbReference>
<dbReference type="PANTHER" id="PTHR11596:SF5">
    <property type="entry name" value="ALKALINE PHOSPHATASE"/>
    <property type="match status" value="1"/>
</dbReference>
<dbReference type="AlphaFoldDB" id="A0A3Q0JC68"/>
<dbReference type="RefSeq" id="XP_026686034.1">
    <property type="nucleotide sequence ID" value="XM_026830233.1"/>
</dbReference>
<dbReference type="InterPro" id="IPR001952">
    <property type="entry name" value="Alkaline_phosphatase"/>
</dbReference>
<dbReference type="KEGG" id="dci:108253581"/>
<dbReference type="SUPFAM" id="SSF53649">
    <property type="entry name" value="Alkaline phosphatase-like"/>
    <property type="match status" value="1"/>
</dbReference>
<dbReference type="EC" id="3.1.3.1" evidence="1"/>
<reference evidence="5" key="1">
    <citation type="submission" date="2025-08" db="UniProtKB">
        <authorList>
            <consortium name="RefSeq"/>
        </authorList>
    </citation>
    <scope>IDENTIFICATION</scope>
</reference>
<dbReference type="GO" id="GO:0004035">
    <property type="term" value="F:alkaline phosphatase activity"/>
    <property type="evidence" value="ECO:0007669"/>
    <property type="project" value="UniProtKB-EC"/>
</dbReference>
<keyword evidence="4" id="KW-1185">Reference proteome</keyword>
<evidence type="ECO:0000256" key="2">
    <source>
        <dbReference type="ARBA" id="ARBA00022553"/>
    </source>
</evidence>
<feature type="non-terminal residue" evidence="5">
    <location>
        <position position="113"/>
    </location>
</feature>
<feature type="binding site" evidence="3">
    <location>
        <position position="74"/>
    </location>
    <ligand>
        <name>Mg(2+)</name>
        <dbReference type="ChEBI" id="CHEBI:18420"/>
    </ligand>
</feature>
<accession>A0A3Q0JC68</accession>
<dbReference type="Gene3D" id="3.40.720.10">
    <property type="entry name" value="Alkaline Phosphatase, subunit A"/>
    <property type="match status" value="1"/>
</dbReference>
<name>A0A3Q0JC68_DIACI</name>
<feature type="binding site" evidence="3">
    <location>
        <position position="74"/>
    </location>
    <ligand>
        <name>Zn(2+)</name>
        <dbReference type="ChEBI" id="CHEBI:29105"/>
        <label>2</label>
    </ligand>
</feature>
<gene>
    <name evidence="5" type="primary">LOC108253581</name>
</gene>
<dbReference type="PaxDb" id="121845-A0A3Q0JC68"/>
<dbReference type="Pfam" id="PF00245">
    <property type="entry name" value="Alk_phosphatase"/>
    <property type="match status" value="1"/>
</dbReference>
<sequence length="113" mass="12824">MGIHGEEYHLAWDKFPAVALAKTRSNFLHFLSVISDKEFWYKDAQEGIRRRLALFGESHLPEDRAKNIILMVGDGMGLSTLTASRILKGQRMGIHGEEYHLAWDKFPAVALAK</sequence>
<keyword evidence="3" id="KW-0460">Magnesium</keyword>
<organism evidence="4 5">
    <name type="scientific">Diaphorina citri</name>
    <name type="common">Asian citrus psyllid</name>
    <dbReference type="NCBI Taxonomy" id="121845"/>
    <lineage>
        <taxon>Eukaryota</taxon>
        <taxon>Metazoa</taxon>
        <taxon>Ecdysozoa</taxon>
        <taxon>Arthropoda</taxon>
        <taxon>Hexapoda</taxon>
        <taxon>Insecta</taxon>
        <taxon>Pterygota</taxon>
        <taxon>Neoptera</taxon>
        <taxon>Paraneoptera</taxon>
        <taxon>Hemiptera</taxon>
        <taxon>Sternorrhyncha</taxon>
        <taxon>Psylloidea</taxon>
        <taxon>Psyllidae</taxon>
        <taxon>Diaphorininae</taxon>
        <taxon>Diaphorina</taxon>
    </lineage>
</organism>
<protein>
    <recommendedName>
        <fullName evidence="1">alkaline phosphatase</fullName>
        <ecNumber evidence="1">3.1.3.1</ecNumber>
    </recommendedName>
</protein>
<evidence type="ECO:0000313" key="4">
    <source>
        <dbReference type="Proteomes" id="UP000079169"/>
    </source>
</evidence>
<comment type="cofactor">
    <cofactor evidence="3">
        <name>Zn(2+)</name>
        <dbReference type="ChEBI" id="CHEBI:29105"/>
    </cofactor>
    <text evidence="3">Binds 2 Zn(2+) ions.</text>
</comment>
<dbReference type="GeneID" id="108253581"/>
<dbReference type="InterPro" id="IPR017850">
    <property type="entry name" value="Alkaline_phosphatase_core_sf"/>
</dbReference>
<evidence type="ECO:0000256" key="3">
    <source>
        <dbReference type="PIRSR" id="PIRSR601952-2"/>
    </source>
</evidence>
<proteinExistence type="predicted"/>
<dbReference type="Proteomes" id="UP000079169">
    <property type="component" value="Unplaced"/>
</dbReference>
<comment type="cofactor">
    <cofactor evidence="3">
        <name>Mg(2+)</name>
        <dbReference type="ChEBI" id="CHEBI:18420"/>
    </cofactor>
    <text evidence="3">Binds 1 Mg(2+) ion.</text>
</comment>
<evidence type="ECO:0000256" key="1">
    <source>
        <dbReference type="ARBA" id="ARBA00012647"/>
    </source>
</evidence>
<dbReference type="GO" id="GO:0046872">
    <property type="term" value="F:metal ion binding"/>
    <property type="evidence" value="ECO:0007669"/>
    <property type="project" value="UniProtKB-KW"/>
</dbReference>